<name>A0ABD1EDF2_HYPHA</name>
<dbReference type="AlphaFoldDB" id="A0ABD1EDF2"/>
<keyword evidence="2" id="KW-1185">Reference proteome</keyword>
<dbReference type="Proteomes" id="UP001566132">
    <property type="component" value="Unassembled WGS sequence"/>
</dbReference>
<protein>
    <recommendedName>
        <fullName evidence="3">Nuclease HARBI1</fullName>
    </recommendedName>
</protein>
<reference evidence="1 2" key="1">
    <citation type="submission" date="2024-05" db="EMBL/GenBank/DDBJ databases">
        <title>Genetic variation in Jamaican populations of the coffee berry borer (Hypothenemus hampei).</title>
        <authorList>
            <person name="Errbii M."/>
            <person name="Myrie A."/>
        </authorList>
    </citation>
    <scope>NUCLEOTIDE SEQUENCE [LARGE SCALE GENOMIC DNA]</scope>
    <source>
        <strain evidence="1">JA-Hopewell-2020-01-JO</strain>
        <tissue evidence="1">Whole body</tissue>
    </source>
</reference>
<comment type="caution">
    <text evidence="1">The sequence shown here is derived from an EMBL/GenBank/DDBJ whole genome shotgun (WGS) entry which is preliminary data.</text>
</comment>
<evidence type="ECO:0000313" key="1">
    <source>
        <dbReference type="EMBL" id="KAL1492568.1"/>
    </source>
</evidence>
<organism evidence="1 2">
    <name type="scientific">Hypothenemus hampei</name>
    <name type="common">Coffee berry borer</name>
    <dbReference type="NCBI Taxonomy" id="57062"/>
    <lineage>
        <taxon>Eukaryota</taxon>
        <taxon>Metazoa</taxon>
        <taxon>Ecdysozoa</taxon>
        <taxon>Arthropoda</taxon>
        <taxon>Hexapoda</taxon>
        <taxon>Insecta</taxon>
        <taxon>Pterygota</taxon>
        <taxon>Neoptera</taxon>
        <taxon>Endopterygota</taxon>
        <taxon>Coleoptera</taxon>
        <taxon>Polyphaga</taxon>
        <taxon>Cucujiformia</taxon>
        <taxon>Curculionidae</taxon>
        <taxon>Scolytinae</taxon>
        <taxon>Hypothenemus</taxon>
    </lineage>
</organism>
<gene>
    <name evidence="1" type="ORF">ABEB36_010808</name>
</gene>
<evidence type="ECO:0000313" key="2">
    <source>
        <dbReference type="Proteomes" id="UP001566132"/>
    </source>
</evidence>
<proteinExistence type="predicted"/>
<evidence type="ECO:0008006" key="3">
    <source>
        <dbReference type="Google" id="ProtNLM"/>
    </source>
</evidence>
<dbReference type="EMBL" id="JBDJPC010000008">
    <property type="protein sequence ID" value="KAL1492568.1"/>
    <property type="molecule type" value="Genomic_DNA"/>
</dbReference>
<accession>A0ABD1EDF2</accession>
<sequence>MWSSSSDSDEAENVFGEVYRFRERVDFGFLSDDEFSERFRLNRIQFQDLLRDLSPALQNRSNRWYGLQPTQKMCIALHWLGNGGQYHGVCDMHGVSKMTVCRCVHDFVNTVNEIKFNEVVSWPANTLDVIQDPKKMAKKMGGSI</sequence>